<evidence type="ECO:0000313" key="2">
    <source>
        <dbReference type="EMBL" id="PSX43279.1"/>
    </source>
</evidence>
<dbReference type="Proteomes" id="UP000241426">
    <property type="component" value="Unassembled WGS sequence"/>
</dbReference>
<dbReference type="Proteomes" id="UP000240728">
    <property type="component" value="Unassembled WGS sequence"/>
</dbReference>
<dbReference type="RefSeq" id="WP_036788870.1">
    <property type="nucleotide sequence ID" value="NZ_JAUZMV010000001.1"/>
</dbReference>
<evidence type="ECO:0000313" key="1">
    <source>
        <dbReference type="EMBL" id="PSU94567.1"/>
    </source>
</evidence>
<organism evidence="1 4">
    <name type="scientific">Photobacterium kishitanii</name>
    <dbReference type="NCBI Taxonomy" id="318456"/>
    <lineage>
        <taxon>Bacteria</taxon>
        <taxon>Pseudomonadati</taxon>
        <taxon>Pseudomonadota</taxon>
        <taxon>Gammaproteobacteria</taxon>
        <taxon>Vibrionales</taxon>
        <taxon>Vibrionaceae</taxon>
        <taxon>Photobacterium</taxon>
    </lineage>
</organism>
<name>A0A2T3KDM0_9GAMM</name>
<reference evidence="3 4" key="1">
    <citation type="submission" date="2018-01" db="EMBL/GenBank/DDBJ databases">
        <title>Whole genome sequencing of Histamine producing bacteria.</title>
        <authorList>
            <person name="Butler K."/>
        </authorList>
    </citation>
    <scope>NUCLEOTIDE SEQUENCE [LARGE SCALE GENOMIC DNA]</scope>
    <source>
        <strain evidence="2 3">A1-4</strain>
        <strain evidence="1 4">FS-7.2</strain>
    </source>
</reference>
<dbReference type="EMBL" id="PYNF01000023">
    <property type="protein sequence ID" value="PSU94567.1"/>
    <property type="molecule type" value="Genomic_DNA"/>
</dbReference>
<proteinExistence type="predicted"/>
<protein>
    <submittedName>
        <fullName evidence="1">Molecular chaperone GroEL</fullName>
    </submittedName>
</protein>
<dbReference type="GeneID" id="29942932"/>
<evidence type="ECO:0000313" key="4">
    <source>
        <dbReference type="Proteomes" id="UP000241426"/>
    </source>
</evidence>
<sequence length="152" mass="17206">MTDFIYDVEMVEDDKPYSMGQVNTNEIPEEALTTYTQLLSQLLQQQDQGKRYAGFGFEGAEKLAFSALQIAEHDQIGAGMVYNPDDNGDNFVLIGRVFFCIKDRTVSFNMESNADDVLVQGEIDLRGYIQSFVVCFMAAWVELNKEYLPSNN</sequence>
<dbReference type="OrthoDB" id="5821243at2"/>
<dbReference type="EMBL" id="PYOZ01000019">
    <property type="protein sequence ID" value="PSX43279.1"/>
    <property type="molecule type" value="Genomic_DNA"/>
</dbReference>
<evidence type="ECO:0000313" key="3">
    <source>
        <dbReference type="Proteomes" id="UP000240728"/>
    </source>
</evidence>
<keyword evidence="3" id="KW-1185">Reference proteome</keyword>
<dbReference type="AlphaFoldDB" id="A0A2T3KDM0"/>
<accession>A0A0B7JGS4</accession>
<comment type="caution">
    <text evidence="1">The sequence shown here is derived from an EMBL/GenBank/DDBJ whole genome shotgun (WGS) entry which is preliminary data.</text>
</comment>
<accession>A0A2T3KDM0</accession>
<gene>
    <name evidence="2" type="ORF">C0W53_19935</name>
    <name evidence="1" type="ORF">C9J27_19645</name>
</gene>